<dbReference type="SUPFAM" id="SSF52980">
    <property type="entry name" value="Restriction endonuclease-like"/>
    <property type="match status" value="1"/>
</dbReference>
<evidence type="ECO:0000256" key="2">
    <source>
        <dbReference type="ARBA" id="ARBA00022759"/>
    </source>
</evidence>
<evidence type="ECO:0000256" key="1">
    <source>
        <dbReference type="ARBA" id="ARBA00022722"/>
    </source>
</evidence>
<dbReference type="GO" id="GO:0016787">
    <property type="term" value="F:hydrolase activity"/>
    <property type="evidence" value="ECO:0007669"/>
    <property type="project" value="UniProtKB-KW"/>
</dbReference>
<keyword evidence="4 6" id="KW-0378">Hydrolase</keyword>
<dbReference type="Gene3D" id="3.40.960.10">
    <property type="entry name" value="VSR Endonuclease"/>
    <property type="match status" value="1"/>
</dbReference>
<proteinExistence type="inferred from homology"/>
<dbReference type="PIRSF" id="PIRSF018267">
    <property type="entry name" value="VSR_endonuc"/>
    <property type="match status" value="1"/>
</dbReference>
<dbReference type="Proteomes" id="UP000029917">
    <property type="component" value="Unassembled WGS sequence"/>
</dbReference>
<dbReference type="Pfam" id="PF03852">
    <property type="entry name" value="Vsr"/>
    <property type="match status" value="1"/>
</dbReference>
<evidence type="ECO:0000256" key="6">
    <source>
        <dbReference type="PIRNR" id="PIRNR018267"/>
    </source>
</evidence>
<accession>A0A099FCT5</accession>
<dbReference type="GO" id="GO:0004519">
    <property type="term" value="F:endonuclease activity"/>
    <property type="evidence" value="ECO:0007669"/>
    <property type="project" value="UniProtKB-KW"/>
</dbReference>
<dbReference type="NCBIfam" id="TIGR00632">
    <property type="entry name" value="vsr"/>
    <property type="match status" value="1"/>
</dbReference>
<dbReference type="CDD" id="cd00221">
    <property type="entry name" value="Vsr"/>
    <property type="match status" value="1"/>
</dbReference>
<evidence type="ECO:0000313" key="7">
    <source>
        <dbReference type="EMBL" id="KGJ07912.1"/>
    </source>
</evidence>
<comment type="function">
    <text evidence="6">May nick specific sequences that contain T:G mispairs resulting from m5C-deamination.</text>
</comment>
<dbReference type="GO" id="GO:0006298">
    <property type="term" value="P:mismatch repair"/>
    <property type="evidence" value="ECO:0007669"/>
    <property type="project" value="UniProtKB-UniRule"/>
</dbReference>
<evidence type="ECO:0000256" key="5">
    <source>
        <dbReference type="ARBA" id="ARBA00023204"/>
    </source>
</evidence>
<comment type="similarity">
    <text evidence="6">Belongs to the vsr family.</text>
</comment>
<protein>
    <recommendedName>
        <fullName evidence="6">Very short patch repair endonuclease</fullName>
        <ecNumber evidence="6">3.1.-.-</ecNumber>
    </recommendedName>
</protein>
<keyword evidence="5 6" id="KW-0234">DNA repair</keyword>
<evidence type="ECO:0000313" key="8">
    <source>
        <dbReference type="Proteomes" id="UP000029917"/>
    </source>
</evidence>
<reference evidence="7 8" key="2">
    <citation type="submission" date="2014-10" db="EMBL/GenBank/DDBJ databases">
        <title>Paracoccus sanguinis sp. nov., isolated from clinical specimens of New York State patients.</title>
        <authorList>
            <person name="Mingle L.A."/>
            <person name="Cole J.A."/>
            <person name="Lapierre P."/>
            <person name="Musser K.A."/>
        </authorList>
    </citation>
    <scope>NUCLEOTIDE SEQUENCE [LARGE SCALE GENOMIC DNA]</scope>
    <source>
        <strain evidence="7 8">HAMBI 3106</strain>
    </source>
</reference>
<sequence length="165" mass="18450">MTDVFDPQTRSRIMASVKQKDTAPEIAIRSALHKKGFRYRLHSKKVYGRPDLALPMHRAVIFVHGCFWHRHHGCRYASTPSTRANFWQAKFEANVARDSAVRGVLLAAGWRVATIWECALRKPEQASLATERLSAWLLTETDTLELGEVEVSAPTSEGDDAGSSS</sequence>
<keyword evidence="2 6" id="KW-0255">Endonuclease</keyword>
<keyword evidence="1 6" id="KW-0540">Nuclease</keyword>
<comment type="caution">
    <text evidence="7">The sequence shown here is derived from an EMBL/GenBank/DDBJ whole genome shotgun (WGS) entry which is preliminary data.</text>
</comment>
<keyword evidence="3 6" id="KW-0227">DNA damage</keyword>
<organism evidence="7 8">
    <name type="scientific">Paracoccus sphaerophysae</name>
    <dbReference type="NCBI Taxonomy" id="690417"/>
    <lineage>
        <taxon>Bacteria</taxon>
        <taxon>Pseudomonadati</taxon>
        <taxon>Pseudomonadota</taxon>
        <taxon>Alphaproteobacteria</taxon>
        <taxon>Rhodobacterales</taxon>
        <taxon>Paracoccaceae</taxon>
        <taxon>Paracoccus</taxon>
    </lineage>
</organism>
<reference evidence="7 8" key="1">
    <citation type="submission" date="2014-09" db="EMBL/GenBank/DDBJ databases">
        <authorList>
            <person name="McGinnis J.M."/>
            <person name="Wolfgang W.J."/>
        </authorList>
    </citation>
    <scope>NUCLEOTIDE SEQUENCE [LARGE SCALE GENOMIC DNA]</scope>
    <source>
        <strain evidence="7 8">HAMBI 3106</strain>
    </source>
</reference>
<dbReference type="InterPro" id="IPR011335">
    <property type="entry name" value="Restrct_endonuc-II-like"/>
</dbReference>
<evidence type="ECO:0000256" key="3">
    <source>
        <dbReference type="ARBA" id="ARBA00022763"/>
    </source>
</evidence>
<keyword evidence="8" id="KW-1185">Reference proteome</keyword>
<gene>
    <name evidence="7" type="ORF">IC63_06825</name>
</gene>
<dbReference type="RefSeq" id="WP_036718259.1">
    <property type="nucleotide sequence ID" value="NZ_JRKS01000015.1"/>
</dbReference>
<dbReference type="InterPro" id="IPR004603">
    <property type="entry name" value="DNA_mismatch_endonuc_vsr"/>
</dbReference>
<dbReference type="OrthoDB" id="9801520at2"/>
<dbReference type="EMBL" id="JRKS01000015">
    <property type="protein sequence ID" value="KGJ07912.1"/>
    <property type="molecule type" value="Genomic_DNA"/>
</dbReference>
<evidence type="ECO:0000256" key="4">
    <source>
        <dbReference type="ARBA" id="ARBA00022801"/>
    </source>
</evidence>
<name>A0A099FCT5_9RHOB</name>
<dbReference type="EC" id="3.1.-.-" evidence="6"/>
<dbReference type="AlphaFoldDB" id="A0A099FCT5"/>